<dbReference type="InterPro" id="IPR013087">
    <property type="entry name" value="Znf_C2H2_type"/>
</dbReference>
<keyword evidence="2" id="KW-1185">Reference proteome</keyword>
<feature type="domain" description="C2H2-type" evidence="1">
    <location>
        <begin position="161"/>
        <end position="183"/>
    </location>
</feature>
<dbReference type="eggNOG" id="ENOG502R7NW">
    <property type="taxonomic scope" value="Eukaryota"/>
</dbReference>
<dbReference type="WBParaSite" id="Csp11.Scaffold520.g2811.t1">
    <property type="protein sequence ID" value="Csp11.Scaffold520.g2811.t1"/>
    <property type="gene ID" value="Csp11.Scaffold520.g2811"/>
</dbReference>
<protein>
    <submittedName>
        <fullName evidence="3">C2H2-type domain-containing protein</fullName>
    </submittedName>
</protein>
<proteinExistence type="predicted"/>
<dbReference type="SMART" id="SM00355">
    <property type="entry name" value="ZnF_C2H2"/>
    <property type="match status" value="3"/>
</dbReference>
<accession>A0A1I7T693</accession>
<evidence type="ECO:0000313" key="3">
    <source>
        <dbReference type="WBParaSite" id="Csp11.Scaffold520.g2811.t1"/>
    </source>
</evidence>
<evidence type="ECO:0000313" key="2">
    <source>
        <dbReference type="Proteomes" id="UP000095282"/>
    </source>
</evidence>
<name>A0A1I7T693_9PELO</name>
<sequence>MEKFEEQLENLKTCFSKLPEDLLLEAIEKLDQVVERLSQSVVFVDAQDEYLADMGKEFVKDFLNPSDPSFFEPSTSTSDFFYTDIPSTTPTPLFCFTCGEGFNNRKGLYRHGNATGHQTREFRRRKKKVSEEEEPSFEIYEPFEQEIQEPQENPEPRQLICYQCNSPFKNRKALWRHGQKTRHRLRLKRALVFKGGPVKCPECEFSTDKAANMRMHYKRNHCM</sequence>
<feature type="domain" description="C2H2-type" evidence="1">
    <location>
        <begin position="95"/>
        <end position="117"/>
    </location>
</feature>
<reference evidence="3" key="1">
    <citation type="submission" date="2016-11" db="UniProtKB">
        <authorList>
            <consortium name="WormBaseParasite"/>
        </authorList>
    </citation>
    <scope>IDENTIFICATION</scope>
</reference>
<dbReference type="AlphaFoldDB" id="A0A1I7T693"/>
<evidence type="ECO:0000259" key="1">
    <source>
        <dbReference type="PROSITE" id="PS00028"/>
    </source>
</evidence>
<dbReference type="PROSITE" id="PS00028">
    <property type="entry name" value="ZINC_FINGER_C2H2_1"/>
    <property type="match status" value="2"/>
</dbReference>
<organism evidence="2 3">
    <name type="scientific">Caenorhabditis tropicalis</name>
    <dbReference type="NCBI Taxonomy" id="1561998"/>
    <lineage>
        <taxon>Eukaryota</taxon>
        <taxon>Metazoa</taxon>
        <taxon>Ecdysozoa</taxon>
        <taxon>Nematoda</taxon>
        <taxon>Chromadorea</taxon>
        <taxon>Rhabditida</taxon>
        <taxon>Rhabditina</taxon>
        <taxon>Rhabditomorpha</taxon>
        <taxon>Rhabditoidea</taxon>
        <taxon>Rhabditidae</taxon>
        <taxon>Peloderinae</taxon>
        <taxon>Caenorhabditis</taxon>
    </lineage>
</organism>
<dbReference type="Gene3D" id="3.30.160.60">
    <property type="entry name" value="Classic Zinc Finger"/>
    <property type="match status" value="1"/>
</dbReference>
<dbReference type="Proteomes" id="UP000095282">
    <property type="component" value="Unplaced"/>
</dbReference>